<dbReference type="InterPro" id="IPR005829">
    <property type="entry name" value="Sugar_transporter_CS"/>
</dbReference>
<keyword evidence="3" id="KW-0813">Transport</keyword>
<feature type="transmembrane region" description="Helical" evidence="10">
    <location>
        <begin position="131"/>
        <end position="158"/>
    </location>
</feature>
<evidence type="ECO:0000256" key="4">
    <source>
        <dbReference type="ARBA" id="ARBA00022475"/>
    </source>
</evidence>
<comment type="similarity">
    <text evidence="2">Belongs to the major facilitator superfamily. Metabolite:H+ Symporter (MHS) family (TC 2.A.1.6) family.</text>
</comment>
<dbReference type="OrthoDB" id="8953821at2"/>
<dbReference type="PROSITE" id="PS50850">
    <property type="entry name" value="MFS"/>
    <property type="match status" value="1"/>
</dbReference>
<dbReference type="InterPro" id="IPR051084">
    <property type="entry name" value="H+-coupled_symporters"/>
</dbReference>
<dbReference type="Pfam" id="PF07690">
    <property type="entry name" value="MFS_1"/>
    <property type="match status" value="1"/>
</dbReference>
<gene>
    <name evidence="12" type="ORF">E3T39_00540</name>
</gene>
<keyword evidence="8 10" id="KW-0472">Membrane</keyword>
<evidence type="ECO:0000256" key="6">
    <source>
        <dbReference type="ARBA" id="ARBA00022847"/>
    </source>
</evidence>
<comment type="subcellular location">
    <subcellularLocation>
        <location evidence="1">Cell membrane</location>
        <topology evidence="1">Multi-pass membrane protein</topology>
    </subcellularLocation>
</comment>
<feature type="transmembrane region" description="Helical" evidence="10">
    <location>
        <begin position="284"/>
        <end position="305"/>
    </location>
</feature>
<feature type="transmembrane region" description="Helical" evidence="10">
    <location>
        <begin position="68"/>
        <end position="91"/>
    </location>
</feature>
<sequence length="437" mass="46056">MTNASAVPAVSGTSQTDGPALAERRRQARKAVVAASIGNGLEWFDVIVYGTFAVTIAKLFFPTADETASLLLAFASFGVSFIMRPLGGILIGRYADRAGRKAGMLVSISVMFLGTLLIVLAPTAATIGVTAAAIILVARLLTGFAAGGEFGTATAFLIEYAPHRKAFYGSWQVATQGAAILLAGLFGFVLNNYLSQQSLESWGWRVPFIFALLIGPVGWYIRSKMQDTPEFLTMTPSTSPLKETFIANAGRLWTMVGVVALGSVGVYIALFMPTYAIVNLGMPTAAAFVSTLVFGVIMSVGSPFIGKLADRVGPARVMTWAAAGTLVLGVPLFILLNQSPNLVTMIGIELVLGALATAYFAPLPAIMSAMFPVQIRTTGLSLGYNIGVTVFGGFAPFILTFLISTTGSLLVPGYYLVAIAALSLCSIGVSRRVFQQR</sequence>
<dbReference type="Proteomes" id="UP000298170">
    <property type="component" value="Unassembled WGS sequence"/>
</dbReference>
<evidence type="ECO:0000313" key="13">
    <source>
        <dbReference type="Proteomes" id="UP000298170"/>
    </source>
</evidence>
<feature type="transmembrane region" description="Helical" evidence="10">
    <location>
        <begin position="317"/>
        <end position="336"/>
    </location>
</feature>
<organism evidence="12 13">
    <name type="scientific">Cryobacterium suzukii</name>
    <dbReference type="NCBI Taxonomy" id="1259198"/>
    <lineage>
        <taxon>Bacteria</taxon>
        <taxon>Bacillati</taxon>
        <taxon>Actinomycetota</taxon>
        <taxon>Actinomycetes</taxon>
        <taxon>Micrococcales</taxon>
        <taxon>Microbacteriaceae</taxon>
        <taxon>Cryobacterium</taxon>
    </lineage>
</organism>
<dbReference type="PANTHER" id="PTHR43528:SF8">
    <property type="entry name" value="BLR0239 PROTEIN"/>
    <property type="match status" value="1"/>
</dbReference>
<feature type="compositionally biased region" description="Polar residues" evidence="9">
    <location>
        <begin position="1"/>
        <end position="17"/>
    </location>
</feature>
<feature type="transmembrane region" description="Helical" evidence="10">
    <location>
        <begin position="103"/>
        <end position="125"/>
    </location>
</feature>
<name>A0A4R9AKB0_9MICO</name>
<feature type="transmembrane region" description="Helical" evidence="10">
    <location>
        <begin position="342"/>
        <end position="361"/>
    </location>
</feature>
<dbReference type="GO" id="GO:0015293">
    <property type="term" value="F:symporter activity"/>
    <property type="evidence" value="ECO:0007669"/>
    <property type="project" value="UniProtKB-KW"/>
</dbReference>
<feature type="transmembrane region" description="Helical" evidence="10">
    <location>
        <begin position="252"/>
        <end position="278"/>
    </location>
</feature>
<protein>
    <submittedName>
        <fullName evidence="12">MFS transporter</fullName>
    </submittedName>
</protein>
<evidence type="ECO:0000256" key="2">
    <source>
        <dbReference type="ARBA" id="ARBA00008240"/>
    </source>
</evidence>
<evidence type="ECO:0000256" key="5">
    <source>
        <dbReference type="ARBA" id="ARBA00022692"/>
    </source>
</evidence>
<keyword evidence="7 10" id="KW-1133">Transmembrane helix</keyword>
<feature type="transmembrane region" description="Helical" evidence="10">
    <location>
        <begin position="409"/>
        <end position="429"/>
    </location>
</feature>
<evidence type="ECO:0000313" key="12">
    <source>
        <dbReference type="EMBL" id="TFD63232.1"/>
    </source>
</evidence>
<evidence type="ECO:0000256" key="1">
    <source>
        <dbReference type="ARBA" id="ARBA00004651"/>
    </source>
</evidence>
<dbReference type="InterPro" id="IPR036259">
    <property type="entry name" value="MFS_trans_sf"/>
</dbReference>
<evidence type="ECO:0000256" key="8">
    <source>
        <dbReference type="ARBA" id="ARBA00023136"/>
    </source>
</evidence>
<dbReference type="PROSITE" id="PS00216">
    <property type="entry name" value="SUGAR_TRANSPORT_1"/>
    <property type="match status" value="1"/>
</dbReference>
<accession>A0A4R9AKB0</accession>
<dbReference type="RefSeq" id="WP_134512824.1">
    <property type="nucleotide sequence ID" value="NZ_SOHJ01000001.1"/>
</dbReference>
<reference evidence="12 13" key="1">
    <citation type="submission" date="2019-03" db="EMBL/GenBank/DDBJ databases">
        <title>Genomics of glacier-inhabiting Cryobacterium strains.</title>
        <authorList>
            <person name="Liu Q."/>
            <person name="Xin Y.-H."/>
        </authorList>
    </citation>
    <scope>NUCLEOTIDE SEQUENCE [LARGE SCALE GENOMIC DNA]</scope>
    <source>
        <strain evidence="12 13">Sr39</strain>
    </source>
</reference>
<proteinExistence type="inferred from homology"/>
<evidence type="ECO:0000256" key="10">
    <source>
        <dbReference type="SAM" id="Phobius"/>
    </source>
</evidence>
<evidence type="ECO:0000256" key="3">
    <source>
        <dbReference type="ARBA" id="ARBA00022448"/>
    </source>
</evidence>
<feature type="domain" description="Major facilitator superfamily (MFS) profile" evidence="11">
    <location>
        <begin position="31"/>
        <end position="437"/>
    </location>
</feature>
<dbReference type="EMBL" id="SOHJ01000001">
    <property type="protein sequence ID" value="TFD63232.1"/>
    <property type="molecule type" value="Genomic_DNA"/>
</dbReference>
<evidence type="ECO:0000256" key="9">
    <source>
        <dbReference type="SAM" id="MobiDB-lite"/>
    </source>
</evidence>
<comment type="caution">
    <text evidence="12">The sequence shown here is derived from an EMBL/GenBank/DDBJ whole genome shotgun (WGS) entry which is preliminary data.</text>
</comment>
<keyword evidence="4" id="KW-1003">Cell membrane</keyword>
<dbReference type="InterPro" id="IPR011701">
    <property type="entry name" value="MFS"/>
</dbReference>
<dbReference type="AlphaFoldDB" id="A0A4R9AKB0"/>
<keyword evidence="13" id="KW-1185">Reference proteome</keyword>
<feature type="transmembrane region" description="Helical" evidence="10">
    <location>
        <begin position="382"/>
        <end position="403"/>
    </location>
</feature>
<keyword evidence="6" id="KW-0769">Symport</keyword>
<dbReference type="InterPro" id="IPR020846">
    <property type="entry name" value="MFS_dom"/>
</dbReference>
<keyword evidence="5 10" id="KW-0812">Transmembrane</keyword>
<feature type="transmembrane region" description="Helical" evidence="10">
    <location>
        <begin position="31"/>
        <end position="56"/>
    </location>
</feature>
<dbReference type="PANTHER" id="PTHR43528">
    <property type="entry name" value="ALPHA-KETOGLUTARATE PERMEASE"/>
    <property type="match status" value="1"/>
</dbReference>
<feature type="transmembrane region" description="Helical" evidence="10">
    <location>
        <begin position="170"/>
        <end position="190"/>
    </location>
</feature>
<dbReference type="Gene3D" id="1.20.1250.20">
    <property type="entry name" value="MFS general substrate transporter like domains"/>
    <property type="match status" value="2"/>
</dbReference>
<dbReference type="GO" id="GO:0005886">
    <property type="term" value="C:plasma membrane"/>
    <property type="evidence" value="ECO:0007669"/>
    <property type="project" value="UniProtKB-SubCell"/>
</dbReference>
<evidence type="ECO:0000259" key="11">
    <source>
        <dbReference type="PROSITE" id="PS50850"/>
    </source>
</evidence>
<dbReference type="SUPFAM" id="SSF103473">
    <property type="entry name" value="MFS general substrate transporter"/>
    <property type="match status" value="1"/>
</dbReference>
<evidence type="ECO:0000256" key="7">
    <source>
        <dbReference type="ARBA" id="ARBA00022989"/>
    </source>
</evidence>
<feature type="transmembrane region" description="Helical" evidence="10">
    <location>
        <begin position="202"/>
        <end position="221"/>
    </location>
</feature>
<feature type="region of interest" description="Disordered" evidence="9">
    <location>
        <begin position="1"/>
        <end position="21"/>
    </location>
</feature>